<name>A0A2R4T3D2_9ACTN</name>
<reference evidence="1 2" key="1">
    <citation type="submission" date="2018-01" db="EMBL/GenBank/DDBJ databases">
        <title>Complete genome sequence of Streptomyces lunaelactis MM109T, a Ferroverdin A producer isolated from cave moonmilk deposits.</title>
        <authorList>
            <person name="Naome A."/>
            <person name="Martinet L."/>
            <person name="Maciejewska M."/>
            <person name="Anderssen S."/>
            <person name="Adam D."/>
            <person name="Tenconi E."/>
            <person name="Deflandre B."/>
            <person name="Arguelles-Arias A."/>
            <person name="Calusinska M."/>
            <person name="Copieters W."/>
            <person name="Karim L."/>
            <person name="Hanikenne M."/>
            <person name="Baurain D."/>
            <person name="van Wezel G."/>
            <person name="Smargiasso N."/>
            <person name="de Pauw E."/>
            <person name="Delfosse P."/>
            <person name="Rigali S."/>
        </authorList>
    </citation>
    <scope>NUCLEOTIDE SEQUENCE [LARGE SCALE GENOMIC DNA]</scope>
    <source>
        <strain evidence="1 2">MM109</strain>
    </source>
</reference>
<evidence type="ECO:0000313" key="1">
    <source>
        <dbReference type="EMBL" id="AVZ73611.1"/>
    </source>
</evidence>
<dbReference type="AlphaFoldDB" id="A0A2R4T3D2"/>
<gene>
    <name evidence="1" type="ORF">SLUN_16950</name>
</gene>
<dbReference type="KEGG" id="slk:SLUN_16950"/>
<dbReference type="OrthoDB" id="3431977at2"/>
<evidence type="ECO:0000313" key="2">
    <source>
        <dbReference type="Proteomes" id="UP000244201"/>
    </source>
</evidence>
<proteinExistence type="predicted"/>
<organism evidence="1 2">
    <name type="scientific">Streptomyces lunaelactis</name>
    <dbReference type="NCBI Taxonomy" id="1535768"/>
    <lineage>
        <taxon>Bacteria</taxon>
        <taxon>Bacillati</taxon>
        <taxon>Actinomycetota</taxon>
        <taxon>Actinomycetes</taxon>
        <taxon>Kitasatosporales</taxon>
        <taxon>Streptomycetaceae</taxon>
        <taxon>Streptomyces</taxon>
    </lineage>
</organism>
<dbReference type="GeneID" id="55656952"/>
<dbReference type="RefSeq" id="WP_108149288.1">
    <property type="nucleotide sequence ID" value="NZ_CP026304.1"/>
</dbReference>
<sequence>MTDWSWDYNPSAEYITDGLPPGVVAEVERLATELAALGRDAVKVGRPLDREGGLREFDLLGGRGFISFLAVPRHECVYVCNVTWYG</sequence>
<keyword evidence="2" id="KW-1185">Reference proteome</keyword>
<dbReference type="Proteomes" id="UP000244201">
    <property type="component" value="Chromosome"/>
</dbReference>
<dbReference type="EMBL" id="CP026304">
    <property type="protein sequence ID" value="AVZ73611.1"/>
    <property type="molecule type" value="Genomic_DNA"/>
</dbReference>
<protein>
    <submittedName>
        <fullName evidence="1">Uncharacterized protein</fullName>
    </submittedName>
</protein>
<accession>A0A2R4T3D2</accession>